<feature type="domain" description="BON" evidence="2">
    <location>
        <begin position="4"/>
        <end position="73"/>
    </location>
</feature>
<dbReference type="InterPro" id="IPR018392">
    <property type="entry name" value="LysM"/>
</dbReference>
<protein>
    <recommendedName>
        <fullName evidence="6">BON domain-containing protein</fullName>
    </recommendedName>
</protein>
<dbReference type="PANTHER" id="PTHR34606">
    <property type="entry name" value="BON DOMAIN-CONTAINING PROTEIN"/>
    <property type="match status" value="1"/>
</dbReference>
<evidence type="ECO:0000313" key="4">
    <source>
        <dbReference type="EMBL" id="GHG06105.1"/>
    </source>
</evidence>
<comment type="caution">
    <text evidence="4">The sequence shown here is derived from an EMBL/GenBank/DDBJ whole genome shotgun (WGS) entry which is preliminary data.</text>
</comment>
<feature type="compositionally biased region" description="Low complexity" evidence="1">
    <location>
        <begin position="77"/>
        <end position="88"/>
    </location>
</feature>
<dbReference type="Proteomes" id="UP000632154">
    <property type="component" value="Unassembled WGS sequence"/>
</dbReference>
<dbReference type="Gene3D" id="3.30.1340.30">
    <property type="match status" value="2"/>
</dbReference>
<keyword evidence="5" id="KW-1185">Reference proteome</keyword>
<dbReference type="RefSeq" id="WP_189643397.1">
    <property type="nucleotide sequence ID" value="NZ_BNAL01000023.1"/>
</dbReference>
<dbReference type="Gene3D" id="3.10.350.10">
    <property type="entry name" value="LysM domain"/>
    <property type="match status" value="1"/>
</dbReference>
<evidence type="ECO:0000259" key="2">
    <source>
        <dbReference type="PROSITE" id="PS50914"/>
    </source>
</evidence>
<feature type="domain" description="BON" evidence="2">
    <location>
        <begin position="109"/>
        <end position="178"/>
    </location>
</feature>
<dbReference type="CDD" id="cd00118">
    <property type="entry name" value="LysM"/>
    <property type="match status" value="1"/>
</dbReference>
<evidence type="ECO:0008006" key="6">
    <source>
        <dbReference type="Google" id="ProtNLM"/>
    </source>
</evidence>
<sequence>MWPFGKKTADRVSDAIKENKQLSGLGLNVQEKGGTVTLSGIAPSQAHVNLARIVAEGVNGVKSVDVSGVTVQAPAGAQTQAAAPQSSGGPTVRTASTGSTQTAEQEIEDSSRVAKEVLSAIRSNGELKDDPIDVLQSGKSVILRGVVDSDHELRLAEQLARGVSGVTGVDVSGLKVHEGAKELAKEKDEQGETVYTVQAGDTLSKIAQRYYGDMNAYGKIAQYNNIANPDHIEVGQKIRIPA</sequence>
<gene>
    <name evidence="4" type="ORF">GCM10017783_18360</name>
</gene>
<feature type="region of interest" description="Disordered" evidence="1">
    <location>
        <begin position="77"/>
        <end position="109"/>
    </location>
</feature>
<name>A0ABQ3K6Q5_9DEIO</name>
<dbReference type="SMART" id="SM00749">
    <property type="entry name" value="BON"/>
    <property type="match status" value="2"/>
</dbReference>
<dbReference type="EMBL" id="BNAL01000023">
    <property type="protein sequence ID" value="GHG06105.1"/>
    <property type="molecule type" value="Genomic_DNA"/>
</dbReference>
<dbReference type="Pfam" id="PF04972">
    <property type="entry name" value="BON"/>
    <property type="match status" value="2"/>
</dbReference>
<dbReference type="InterPro" id="IPR036779">
    <property type="entry name" value="LysM_dom_sf"/>
</dbReference>
<evidence type="ECO:0000259" key="3">
    <source>
        <dbReference type="PROSITE" id="PS51782"/>
    </source>
</evidence>
<dbReference type="InterPro" id="IPR007055">
    <property type="entry name" value="BON_dom"/>
</dbReference>
<dbReference type="Pfam" id="PF01476">
    <property type="entry name" value="LysM"/>
    <property type="match status" value="1"/>
</dbReference>
<dbReference type="InterPro" id="IPR014004">
    <property type="entry name" value="Transpt-assoc_nodulatn_dom_bac"/>
</dbReference>
<feature type="domain" description="LysM" evidence="3">
    <location>
        <begin position="193"/>
        <end position="240"/>
    </location>
</feature>
<evidence type="ECO:0000256" key="1">
    <source>
        <dbReference type="SAM" id="MobiDB-lite"/>
    </source>
</evidence>
<evidence type="ECO:0000313" key="5">
    <source>
        <dbReference type="Proteomes" id="UP000632154"/>
    </source>
</evidence>
<dbReference type="SUPFAM" id="SSF54106">
    <property type="entry name" value="LysM domain"/>
    <property type="match status" value="1"/>
</dbReference>
<organism evidence="4 5">
    <name type="scientific">Deinococcus piscis</name>
    <dbReference type="NCBI Taxonomy" id="394230"/>
    <lineage>
        <taxon>Bacteria</taxon>
        <taxon>Thermotogati</taxon>
        <taxon>Deinococcota</taxon>
        <taxon>Deinococci</taxon>
        <taxon>Deinococcales</taxon>
        <taxon>Deinococcaceae</taxon>
        <taxon>Deinococcus</taxon>
    </lineage>
</organism>
<dbReference type="PANTHER" id="PTHR34606:SF15">
    <property type="entry name" value="BON DOMAIN-CONTAINING PROTEIN"/>
    <property type="match status" value="1"/>
</dbReference>
<reference evidence="5" key="1">
    <citation type="journal article" date="2019" name="Int. J. Syst. Evol. Microbiol.">
        <title>The Global Catalogue of Microorganisms (GCM) 10K type strain sequencing project: providing services to taxonomists for standard genome sequencing and annotation.</title>
        <authorList>
            <consortium name="The Broad Institute Genomics Platform"/>
            <consortium name="The Broad Institute Genome Sequencing Center for Infectious Disease"/>
            <person name="Wu L."/>
            <person name="Ma J."/>
        </authorList>
    </citation>
    <scope>NUCLEOTIDE SEQUENCE [LARGE SCALE GENOMIC DNA]</scope>
    <source>
        <strain evidence="5">CGMCC 1.18439</strain>
    </source>
</reference>
<dbReference type="SMART" id="SM00257">
    <property type="entry name" value="LysM"/>
    <property type="match status" value="1"/>
</dbReference>
<dbReference type="PROSITE" id="PS50914">
    <property type="entry name" value="BON"/>
    <property type="match status" value="2"/>
</dbReference>
<accession>A0ABQ3K6Q5</accession>
<dbReference type="PROSITE" id="PS51782">
    <property type="entry name" value="LYSM"/>
    <property type="match status" value="1"/>
</dbReference>
<feature type="compositionally biased region" description="Polar residues" evidence="1">
    <location>
        <begin position="93"/>
        <end position="104"/>
    </location>
</feature>
<proteinExistence type="predicted"/>
<dbReference type="InterPro" id="IPR051686">
    <property type="entry name" value="Lipoprotein_DolP"/>
</dbReference>